<evidence type="ECO:0000256" key="2">
    <source>
        <dbReference type="ARBA" id="ARBA00009341"/>
    </source>
</evidence>
<evidence type="ECO:0000256" key="5">
    <source>
        <dbReference type="ARBA" id="ARBA00022853"/>
    </source>
</evidence>
<dbReference type="InterPro" id="IPR019775">
    <property type="entry name" value="WD40_repeat_CS"/>
</dbReference>
<dbReference type="OrthoDB" id="20669at2759"/>
<feature type="domain" description="Histone-binding protein RBBP4-like N-terminal" evidence="8">
    <location>
        <begin position="43"/>
        <end position="114"/>
    </location>
</feature>
<dbReference type="InterPro" id="IPR020472">
    <property type="entry name" value="WD40_PAC1"/>
</dbReference>
<proteinExistence type="inferred from homology"/>
<keyword evidence="11" id="KW-1185">Reference proteome</keyword>
<feature type="repeat" description="WD" evidence="7">
    <location>
        <begin position="379"/>
        <end position="421"/>
    </location>
</feature>
<evidence type="ECO:0000313" key="12">
    <source>
        <dbReference type="Proteomes" id="UP000663877"/>
    </source>
</evidence>
<dbReference type="Pfam" id="PF12265">
    <property type="entry name" value="CAF1C_H4-bd"/>
    <property type="match status" value="1"/>
</dbReference>
<dbReference type="Gene3D" id="2.130.10.10">
    <property type="entry name" value="YVTN repeat-like/Quinoprotein amine dehydrogenase"/>
    <property type="match status" value="1"/>
</dbReference>
<comment type="similarity">
    <text evidence="2">Belongs to the WD repeat RBAP46/RBAP48/MSI1 family.</text>
</comment>
<dbReference type="SMART" id="SM00320">
    <property type="entry name" value="WD40"/>
    <property type="match status" value="5"/>
</dbReference>
<evidence type="ECO:0000256" key="7">
    <source>
        <dbReference type="PROSITE-ProRule" id="PRU00221"/>
    </source>
</evidence>
<evidence type="ECO:0000259" key="8">
    <source>
        <dbReference type="Pfam" id="PF12265"/>
    </source>
</evidence>
<dbReference type="Proteomes" id="UP000663832">
    <property type="component" value="Unassembled WGS sequence"/>
</dbReference>
<dbReference type="PROSITE" id="PS50294">
    <property type="entry name" value="WD_REPEATS_REGION"/>
    <property type="match status" value="4"/>
</dbReference>
<dbReference type="PANTHER" id="PTHR22850">
    <property type="entry name" value="WD40 REPEAT FAMILY"/>
    <property type="match status" value="1"/>
</dbReference>
<sequence>MEIEPIIIPIEETKIEVQPKQQPQDVDDDVESDDYDQIFQSAEFGRWRKNSPYLYNMLFYELLECPSPTVQWLDYHTVKGDPKCDYYRLLIGTQGGRTPTDSRNELTVVEVRLPMLEYDFSKQPDQGFDELTGEHGGYEMGVRGSMHPYVPMYHAGDVNKARAMPQNTFKIASFSSTNDIFLFDYSKHPSKLNPDGICRPQAILRGHTDEGFALSWHPMQQGLLLSGAQDGKMCLWNLEKMPNSSAATAITTTTTVTNGIECNTIIDPVEVFNSERKLVDAVHWHPSHPSVFGAAAGSGTLLITDLRASSGTAALVESLFPSTSSSSKCLQFRVKVHTADCNCLAFHPVNEYAILTGSDDASIALWDMRNLSKEIRRYEQAHRDGVLQVAWSPISPSIFASSSADQHVFVWDLNSNDGVIFDHKGHDSRIPDISWHPTRPIIASVAEDSSFQIWEANAVENVINSI</sequence>
<keyword evidence="4" id="KW-0677">Repeat</keyword>
<keyword evidence="6" id="KW-0539">Nucleus</keyword>
<evidence type="ECO:0000256" key="4">
    <source>
        <dbReference type="ARBA" id="ARBA00022737"/>
    </source>
</evidence>
<comment type="caution">
    <text evidence="9">The sequence shown here is derived from an EMBL/GenBank/DDBJ whole genome shotgun (WGS) entry which is preliminary data.</text>
</comment>
<dbReference type="PRINTS" id="PR00320">
    <property type="entry name" value="GPROTEINBRPT"/>
</dbReference>
<dbReference type="InterPro" id="IPR015943">
    <property type="entry name" value="WD40/YVTN_repeat-like_dom_sf"/>
</dbReference>
<evidence type="ECO:0000256" key="3">
    <source>
        <dbReference type="ARBA" id="ARBA00022574"/>
    </source>
</evidence>
<dbReference type="GO" id="GO:0005634">
    <property type="term" value="C:nucleus"/>
    <property type="evidence" value="ECO:0007669"/>
    <property type="project" value="UniProtKB-SubCell"/>
</dbReference>
<dbReference type="InterPro" id="IPR022052">
    <property type="entry name" value="Histone-bd_RBBP4-like_N"/>
</dbReference>
<dbReference type="AlphaFoldDB" id="A0A813N9F5"/>
<feature type="repeat" description="WD" evidence="7">
    <location>
        <begin position="334"/>
        <end position="376"/>
    </location>
</feature>
<name>A0A813N9F5_9BILA</name>
<evidence type="ECO:0000256" key="1">
    <source>
        <dbReference type="ARBA" id="ARBA00004123"/>
    </source>
</evidence>
<feature type="repeat" description="WD" evidence="7">
    <location>
        <begin position="204"/>
        <end position="246"/>
    </location>
</feature>
<reference evidence="9" key="1">
    <citation type="submission" date="2021-02" db="EMBL/GenBank/DDBJ databases">
        <authorList>
            <person name="Nowell W R."/>
        </authorList>
    </citation>
    <scope>NUCLEOTIDE SEQUENCE</scope>
</reference>
<dbReference type="InterPro" id="IPR036322">
    <property type="entry name" value="WD40_repeat_dom_sf"/>
</dbReference>
<dbReference type="EMBL" id="CAJNOI010000003">
    <property type="protein sequence ID" value="CAF0735165.1"/>
    <property type="molecule type" value="Genomic_DNA"/>
</dbReference>
<dbReference type="EMBL" id="CAJNOM010000123">
    <property type="protein sequence ID" value="CAF1092870.1"/>
    <property type="molecule type" value="Genomic_DNA"/>
</dbReference>
<protein>
    <recommendedName>
        <fullName evidence="8">Histone-binding protein RBBP4-like N-terminal domain-containing protein</fullName>
    </recommendedName>
</protein>
<evidence type="ECO:0000313" key="10">
    <source>
        <dbReference type="EMBL" id="CAF1092870.1"/>
    </source>
</evidence>
<dbReference type="Pfam" id="PF00400">
    <property type="entry name" value="WD40"/>
    <property type="match status" value="4"/>
</dbReference>
<dbReference type="Proteomes" id="UP000663877">
    <property type="component" value="Unassembled WGS sequence"/>
</dbReference>
<dbReference type="GO" id="GO:0006325">
    <property type="term" value="P:chromatin organization"/>
    <property type="evidence" value="ECO:0007669"/>
    <property type="project" value="UniProtKB-KW"/>
</dbReference>
<comment type="subcellular location">
    <subcellularLocation>
        <location evidence="1">Nucleus</location>
    </subcellularLocation>
</comment>
<feature type="repeat" description="WD" evidence="7">
    <location>
        <begin position="423"/>
        <end position="464"/>
    </location>
</feature>
<evidence type="ECO:0000256" key="6">
    <source>
        <dbReference type="ARBA" id="ARBA00023242"/>
    </source>
</evidence>
<dbReference type="PROSITE" id="PS50082">
    <property type="entry name" value="WD_REPEATS_2"/>
    <property type="match status" value="4"/>
</dbReference>
<gene>
    <name evidence="9" type="ORF">BJG266_LOCUS1481</name>
    <name evidence="10" type="ORF">QVE165_LOCUS19861</name>
</gene>
<dbReference type="PROSITE" id="PS00678">
    <property type="entry name" value="WD_REPEATS_1"/>
    <property type="match status" value="2"/>
</dbReference>
<accession>A0A813N9F5</accession>
<keyword evidence="3 7" id="KW-0853">WD repeat</keyword>
<dbReference type="SUPFAM" id="SSF50978">
    <property type="entry name" value="WD40 repeat-like"/>
    <property type="match status" value="1"/>
</dbReference>
<dbReference type="InterPro" id="IPR001680">
    <property type="entry name" value="WD40_rpt"/>
</dbReference>
<keyword evidence="5" id="KW-0156">Chromatin regulator</keyword>
<dbReference type="InterPro" id="IPR050459">
    <property type="entry name" value="WD_repeat_RBAP46/RBAP48/MSI1"/>
</dbReference>
<evidence type="ECO:0000313" key="9">
    <source>
        <dbReference type="EMBL" id="CAF0735165.1"/>
    </source>
</evidence>
<organism evidence="9 12">
    <name type="scientific">Adineta steineri</name>
    <dbReference type="NCBI Taxonomy" id="433720"/>
    <lineage>
        <taxon>Eukaryota</taxon>
        <taxon>Metazoa</taxon>
        <taxon>Spiralia</taxon>
        <taxon>Gnathifera</taxon>
        <taxon>Rotifera</taxon>
        <taxon>Eurotatoria</taxon>
        <taxon>Bdelloidea</taxon>
        <taxon>Adinetida</taxon>
        <taxon>Adinetidae</taxon>
        <taxon>Adineta</taxon>
    </lineage>
</organism>
<evidence type="ECO:0000313" key="11">
    <source>
        <dbReference type="Proteomes" id="UP000663832"/>
    </source>
</evidence>